<keyword evidence="1" id="KW-0472">Membrane</keyword>
<gene>
    <name evidence="2" type="ORF">METZ01_LOCUS124589</name>
</gene>
<keyword evidence="1" id="KW-0812">Transmembrane</keyword>
<feature type="transmembrane region" description="Helical" evidence="1">
    <location>
        <begin position="31"/>
        <end position="49"/>
    </location>
</feature>
<dbReference type="Gene3D" id="3.40.30.10">
    <property type="entry name" value="Glutaredoxin"/>
    <property type="match status" value="1"/>
</dbReference>
<protein>
    <submittedName>
        <fullName evidence="2">Uncharacterized protein</fullName>
    </submittedName>
</protein>
<dbReference type="SUPFAM" id="SSF52833">
    <property type="entry name" value="Thioredoxin-like"/>
    <property type="match status" value="1"/>
</dbReference>
<sequence length="95" mass="10472">MIQERARELAAGAAGCLSAQRRVSKDYQGRILQVFSMFLLVVIPLLVGAMPQTSRVEVGAEAIDFTMHSIDGSTFSLRDLRGEQAVILVFFRGAW</sequence>
<dbReference type="InterPro" id="IPR036249">
    <property type="entry name" value="Thioredoxin-like_sf"/>
</dbReference>
<dbReference type="AlphaFoldDB" id="A0A381Y455"/>
<accession>A0A381Y455</accession>
<proteinExistence type="predicted"/>
<dbReference type="EMBL" id="UINC01017337">
    <property type="protein sequence ID" value="SVA71735.1"/>
    <property type="molecule type" value="Genomic_DNA"/>
</dbReference>
<name>A0A381Y455_9ZZZZ</name>
<evidence type="ECO:0000256" key="1">
    <source>
        <dbReference type="SAM" id="Phobius"/>
    </source>
</evidence>
<reference evidence="2" key="1">
    <citation type="submission" date="2018-05" db="EMBL/GenBank/DDBJ databases">
        <authorList>
            <person name="Lanie J.A."/>
            <person name="Ng W.-L."/>
            <person name="Kazmierczak K.M."/>
            <person name="Andrzejewski T.M."/>
            <person name="Davidsen T.M."/>
            <person name="Wayne K.J."/>
            <person name="Tettelin H."/>
            <person name="Glass J.I."/>
            <person name="Rusch D."/>
            <person name="Podicherti R."/>
            <person name="Tsui H.-C.T."/>
            <person name="Winkler M.E."/>
        </authorList>
    </citation>
    <scope>NUCLEOTIDE SEQUENCE</scope>
</reference>
<evidence type="ECO:0000313" key="2">
    <source>
        <dbReference type="EMBL" id="SVA71735.1"/>
    </source>
</evidence>
<organism evidence="2">
    <name type="scientific">marine metagenome</name>
    <dbReference type="NCBI Taxonomy" id="408172"/>
    <lineage>
        <taxon>unclassified sequences</taxon>
        <taxon>metagenomes</taxon>
        <taxon>ecological metagenomes</taxon>
    </lineage>
</organism>
<keyword evidence="1" id="KW-1133">Transmembrane helix</keyword>